<feature type="compositionally biased region" description="Basic and acidic residues" evidence="1">
    <location>
        <begin position="189"/>
        <end position="199"/>
    </location>
</feature>
<dbReference type="AlphaFoldDB" id="A0A8H7UDS6"/>
<feature type="compositionally biased region" description="Basic and acidic residues" evidence="1">
    <location>
        <begin position="223"/>
        <end position="236"/>
    </location>
</feature>
<feature type="compositionally biased region" description="Basic and acidic residues" evidence="1">
    <location>
        <begin position="100"/>
        <end position="111"/>
    </location>
</feature>
<keyword evidence="3" id="KW-1185">Reference proteome</keyword>
<dbReference type="Proteomes" id="UP000654370">
    <property type="component" value="Unassembled WGS sequence"/>
</dbReference>
<comment type="caution">
    <text evidence="2">The sequence shown here is derived from an EMBL/GenBank/DDBJ whole genome shotgun (WGS) entry which is preliminary data.</text>
</comment>
<dbReference type="EMBL" id="JAEPQZ010000010">
    <property type="protein sequence ID" value="KAG2176213.1"/>
    <property type="molecule type" value="Genomic_DNA"/>
</dbReference>
<dbReference type="PANTHER" id="PTHR31859:SF1">
    <property type="entry name" value="TETRATRICOPEPTIDE REPEAT PROTEIN 39C"/>
    <property type="match status" value="1"/>
</dbReference>
<feature type="compositionally biased region" description="Acidic residues" evidence="1">
    <location>
        <begin position="118"/>
        <end position="131"/>
    </location>
</feature>
<evidence type="ECO:0000256" key="1">
    <source>
        <dbReference type="SAM" id="MobiDB-lite"/>
    </source>
</evidence>
<feature type="region of interest" description="Disordered" evidence="1">
    <location>
        <begin position="1"/>
        <end position="264"/>
    </location>
</feature>
<dbReference type="OrthoDB" id="43460at2759"/>
<evidence type="ECO:0000313" key="3">
    <source>
        <dbReference type="Proteomes" id="UP000654370"/>
    </source>
</evidence>
<feature type="compositionally biased region" description="Polar residues" evidence="1">
    <location>
        <begin position="47"/>
        <end position="65"/>
    </location>
</feature>
<feature type="compositionally biased region" description="Basic and acidic residues" evidence="1">
    <location>
        <begin position="158"/>
        <end position="182"/>
    </location>
</feature>
<protein>
    <submittedName>
        <fullName evidence="2">Uncharacterized protein</fullName>
    </submittedName>
</protein>
<gene>
    <name evidence="2" type="ORF">INT43_005447</name>
</gene>
<dbReference type="Pfam" id="PF10300">
    <property type="entry name" value="Iml2-TPR_39"/>
    <property type="match status" value="1"/>
</dbReference>
<organism evidence="2 3">
    <name type="scientific">Mortierella isabellina</name>
    <name type="common">Filamentous fungus</name>
    <name type="synonym">Umbelopsis isabellina</name>
    <dbReference type="NCBI Taxonomy" id="91625"/>
    <lineage>
        <taxon>Eukaryota</taxon>
        <taxon>Fungi</taxon>
        <taxon>Fungi incertae sedis</taxon>
        <taxon>Mucoromycota</taxon>
        <taxon>Mucoromycotina</taxon>
        <taxon>Umbelopsidomycetes</taxon>
        <taxon>Umbelopsidales</taxon>
        <taxon>Umbelopsidaceae</taxon>
        <taxon>Umbelopsis</taxon>
    </lineage>
</organism>
<name>A0A8H7UDS6_MORIS</name>
<sequence>MAKGSNPLTSKSNSSIGSQGSNKKVSTGWRNIAIKPGGALKSPKAKASNNIAQNPQQAKQTTTVAPKSESPASAVVTPPPAEEKPKPRELSFVLSALRDSINEQEEKERQKNLGKVAEEDENLDDDDDDGELPAFPTPPIPSLDESQFVIQEQSQPETKAEEAPENAKADKVEDNKADDKVAETPQAEPEVKSEEKADATTEAVASDDKKEPATASTAINDDEASKAEVNDKKDIVEPMPTQATQADAPESVKELENEPVVTSEPQAVAAIVSEPSSPVPDAINEETPKIDTAEALIDVPAPKLDHAPTTHASVIPASSADAFGGVMAGVESGKDHSLEEHNMAEYMSPPTPGIEPSHADQQFRREIEDATFEQEGSSSTTFALKPIDLKAIRPNFLNPREQEDYDADMHTAMSLFFNNKFMKAKALFETKANDDPLYALGLGAMAFIKGMENWNMFLGTLETFSETDMKIAMDTLNQAARFANAQIEAAQAKKPFKDTVSHYFSNLMGSNTTGMPTNTPPLSKEEKNTNSSFISNGALRAHVIKAECCLLNAILQLCSENLVGYLKVGLNLRAAYNSYSLVWQEYKKMGQCFNDHMDRDTISAIQFGIGSVHLLLSSLPPKILKVVAAFGWRADKHLGFALLKLCLEGRRIRSPLASMMLLAYYSILTSFAPQILAAEFTQPAIECLLDAQQNYPNSAFFLYFAGRVSRLAKNLPLSTQSFVYASEISIGEWAEVEVRHLTDYESGFNYAMELDWATAGEIFEQLYEENYWSPAFCKYFSATCMDLLGHRTEAILAFADVSKLGNKKNTSAELYVLRKVEQFQLSGYQDMDFSIPALEILLIWNCFPHMSSENLEQCLSAVDSALSRIYEREKQEYDLRMRELAPNQTPPNYFDQRGVLLLVKSSLQNALGKYRESIVHLNWIIDHREMIKEDLWVVPYAYWEAGVTTWGLGQNAKSRKLWETGLSYSKFEFEYRLAVRINLALNLCDEMGIVHVERPKPSRGLSTGGRKRMSIQR</sequence>
<accession>A0A8H7UDS6</accession>
<feature type="compositionally biased region" description="Polar residues" evidence="1">
    <location>
        <begin position="144"/>
        <end position="157"/>
    </location>
</feature>
<proteinExistence type="predicted"/>
<evidence type="ECO:0000313" key="2">
    <source>
        <dbReference type="EMBL" id="KAG2176213.1"/>
    </source>
</evidence>
<reference evidence="2" key="1">
    <citation type="submission" date="2020-12" db="EMBL/GenBank/DDBJ databases">
        <title>Metabolic potential, ecology and presence of endohyphal bacteria is reflected in genomic diversity of Mucoromycotina.</title>
        <authorList>
            <person name="Muszewska A."/>
            <person name="Okrasinska A."/>
            <person name="Steczkiewicz K."/>
            <person name="Drgas O."/>
            <person name="Orlowska M."/>
            <person name="Perlinska-Lenart U."/>
            <person name="Aleksandrzak-Piekarczyk T."/>
            <person name="Szatraj K."/>
            <person name="Zielenkiewicz U."/>
            <person name="Pilsyk S."/>
            <person name="Malc E."/>
            <person name="Mieczkowski P."/>
            <person name="Kruszewska J.S."/>
            <person name="Biernat P."/>
            <person name="Pawlowska J."/>
        </authorList>
    </citation>
    <scope>NUCLEOTIDE SEQUENCE</scope>
    <source>
        <strain evidence="2">WA0000067209</strain>
    </source>
</reference>
<dbReference type="PANTHER" id="PTHR31859">
    <property type="entry name" value="TETRATRICOPEPTIDE REPEAT PROTEIN 39 FAMILY MEMBER"/>
    <property type="match status" value="1"/>
</dbReference>
<feature type="compositionally biased region" description="Low complexity" evidence="1">
    <location>
        <begin position="10"/>
        <end position="24"/>
    </location>
</feature>
<dbReference type="InterPro" id="IPR019412">
    <property type="entry name" value="IML2/TPR_39"/>
</dbReference>